<dbReference type="AlphaFoldDB" id="A0A1N6NFI5"/>
<evidence type="ECO:0000313" key="2">
    <source>
        <dbReference type="EMBL" id="SIP90812.1"/>
    </source>
</evidence>
<protein>
    <submittedName>
        <fullName evidence="2">Uncharacterized protein</fullName>
    </submittedName>
</protein>
<feature type="chain" id="PRO_5012116673" evidence="1">
    <location>
        <begin position="19"/>
        <end position="159"/>
    </location>
</feature>
<gene>
    <name evidence="2" type="ORF">SAMN05421829_101277</name>
</gene>
<evidence type="ECO:0000256" key="1">
    <source>
        <dbReference type="SAM" id="SignalP"/>
    </source>
</evidence>
<dbReference type="OrthoDB" id="9181170at2"/>
<keyword evidence="3" id="KW-1185">Reference proteome</keyword>
<dbReference type="EMBL" id="FTMD01000001">
    <property type="protein sequence ID" value="SIP90812.1"/>
    <property type="molecule type" value="Genomic_DNA"/>
</dbReference>
<proteinExistence type="predicted"/>
<dbReference type="Proteomes" id="UP000186819">
    <property type="component" value="Unassembled WGS sequence"/>
</dbReference>
<organism evidence="2 3">
    <name type="scientific">Aromatoleum tolulyticum</name>
    <dbReference type="NCBI Taxonomy" id="34027"/>
    <lineage>
        <taxon>Bacteria</taxon>
        <taxon>Pseudomonadati</taxon>
        <taxon>Pseudomonadota</taxon>
        <taxon>Betaproteobacteria</taxon>
        <taxon>Rhodocyclales</taxon>
        <taxon>Rhodocyclaceae</taxon>
        <taxon>Aromatoleum</taxon>
    </lineage>
</organism>
<dbReference type="RefSeq" id="WP_076600303.1">
    <property type="nucleotide sequence ID" value="NZ_FTMD01000001.1"/>
</dbReference>
<name>A0A1N6NFI5_9RHOO</name>
<accession>A0A1N6NFI5</accession>
<sequence length="159" mass="17228">MKNFVALALLFLVSATSAADGTLLERALTCELPDEAVGSLLVTLGAEHTGFERPVARYALPTIDIYELEEPVTAHGYASRQVAVSPGRILLVVPIDSIATVARDLNLKEVPFSGARRPVRPSVTIVALQLSHKIIADKILVGCEYAFRSAAEWFQLVEQ</sequence>
<evidence type="ECO:0000313" key="3">
    <source>
        <dbReference type="Proteomes" id="UP000186819"/>
    </source>
</evidence>
<feature type="signal peptide" evidence="1">
    <location>
        <begin position="1"/>
        <end position="18"/>
    </location>
</feature>
<dbReference type="STRING" id="34027.SAMN05421829_101277"/>
<reference evidence="3" key="1">
    <citation type="submission" date="2017-01" db="EMBL/GenBank/DDBJ databases">
        <authorList>
            <person name="Varghese N."/>
            <person name="Submissions S."/>
        </authorList>
    </citation>
    <scope>NUCLEOTIDE SEQUENCE [LARGE SCALE GENOMIC DNA]</scope>
    <source>
        <strain evidence="3">ATCC 51758</strain>
    </source>
</reference>
<keyword evidence="1" id="KW-0732">Signal</keyword>